<gene>
    <name evidence="2" type="ORF">CDV31_003809</name>
</gene>
<sequence length="79" mass="8912">MRSSPNRTHGVQALLRVYSLKKKRPETFLARDTSKARKCRDFQTGFLFGQGLILKPPGGDNGEHEGQEINETPEQQSVQ</sequence>
<protein>
    <submittedName>
        <fullName evidence="2">Uncharacterized protein</fullName>
    </submittedName>
</protein>
<keyword evidence="3" id="KW-1185">Reference proteome</keyword>
<evidence type="ECO:0000256" key="1">
    <source>
        <dbReference type="SAM" id="MobiDB-lite"/>
    </source>
</evidence>
<reference evidence="2 3" key="1">
    <citation type="submission" date="2017-06" db="EMBL/GenBank/DDBJ databases">
        <title>Cmopartive genomic analysis of Ambrosia Fusariam Clade fungi.</title>
        <authorList>
            <person name="Stajich J.E."/>
            <person name="Carrillo J."/>
            <person name="Kijimoto T."/>
            <person name="Eskalen A."/>
            <person name="O'Donnell K."/>
            <person name="Kasson M."/>
        </authorList>
    </citation>
    <scope>NUCLEOTIDE SEQUENCE [LARGE SCALE GENOMIC DNA]</scope>
    <source>
        <strain evidence="2 3">NRRL 20438</strain>
    </source>
</reference>
<accession>A0A428USZ6</accession>
<comment type="caution">
    <text evidence="2">The sequence shown here is derived from an EMBL/GenBank/DDBJ whole genome shotgun (WGS) entry which is preliminary data.</text>
</comment>
<dbReference type="Proteomes" id="UP000288429">
    <property type="component" value="Unassembled WGS sequence"/>
</dbReference>
<dbReference type="AlphaFoldDB" id="A0A428USZ6"/>
<proteinExistence type="predicted"/>
<evidence type="ECO:0000313" key="3">
    <source>
        <dbReference type="Proteomes" id="UP000288429"/>
    </source>
</evidence>
<organism evidence="2 3">
    <name type="scientific">Fusarium ambrosium</name>
    <dbReference type="NCBI Taxonomy" id="131363"/>
    <lineage>
        <taxon>Eukaryota</taxon>
        <taxon>Fungi</taxon>
        <taxon>Dikarya</taxon>
        <taxon>Ascomycota</taxon>
        <taxon>Pezizomycotina</taxon>
        <taxon>Sordariomycetes</taxon>
        <taxon>Hypocreomycetidae</taxon>
        <taxon>Hypocreales</taxon>
        <taxon>Nectriaceae</taxon>
        <taxon>Fusarium</taxon>
        <taxon>Fusarium solani species complex</taxon>
    </lineage>
</organism>
<feature type="compositionally biased region" description="Polar residues" evidence="1">
    <location>
        <begin position="69"/>
        <end position="79"/>
    </location>
</feature>
<dbReference type="EMBL" id="NIZV01000034">
    <property type="protein sequence ID" value="RSM17393.1"/>
    <property type="molecule type" value="Genomic_DNA"/>
</dbReference>
<feature type="region of interest" description="Disordered" evidence="1">
    <location>
        <begin position="50"/>
        <end position="79"/>
    </location>
</feature>
<name>A0A428USZ6_9HYPO</name>
<evidence type="ECO:0000313" key="2">
    <source>
        <dbReference type="EMBL" id="RSM17393.1"/>
    </source>
</evidence>